<evidence type="ECO:0000256" key="7">
    <source>
        <dbReference type="ARBA" id="ARBA00023136"/>
    </source>
</evidence>
<protein>
    <recommendedName>
        <fullName evidence="9">ABC transporter domain-containing protein</fullName>
    </recommendedName>
</protein>
<dbReference type="InterPro" id="IPR013525">
    <property type="entry name" value="ABC2_TM"/>
</dbReference>
<keyword evidence="7 8" id="KW-0472">Membrane</keyword>
<dbReference type="GO" id="GO:0005319">
    <property type="term" value="F:lipid transporter activity"/>
    <property type="evidence" value="ECO:0007669"/>
    <property type="project" value="TreeGrafter"/>
</dbReference>
<dbReference type="Gene3D" id="3.40.50.300">
    <property type="entry name" value="P-loop containing nucleotide triphosphate hydrolases"/>
    <property type="match status" value="1"/>
</dbReference>
<comment type="subcellular location">
    <subcellularLocation>
        <location evidence="1">Membrane</location>
        <topology evidence="1">Multi-pass membrane protein</topology>
    </subcellularLocation>
</comment>
<evidence type="ECO:0000256" key="4">
    <source>
        <dbReference type="ARBA" id="ARBA00022741"/>
    </source>
</evidence>
<dbReference type="PANTHER" id="PTHR19229:SF154">
    <property type="entry name" value="ABC TRANSPORTER A FAMILY MEMBER 3-RELATED"/>
    <property type="match status" value="1"/>
</dbReference>
<dbReference type="GO" id="GO:0016887">
    <property type="term" value="F:ATP hydrolysis activity"/>
    <property type="evidence" value="ECO:0007669"/>
    <property type="project" value="InterPro"/>
</dbReference>
<evidence type="ECO:0000256" key="6">
    <source>
        <dbReference type="ARBA" id="ARBA00022989"/>
    </source>
</evidence>
<dbReference type="Pfam" id="PF24526">
    <property type="entry name" value="ABCA12_C"/>
    <property type="match status" value="1"/>
</dbReference>
<dbReference type="FunFam" id="3.40.50.300:FF:000633">
    <property type="entry name" value="ABC transporter A family member 7"/>
    <property type="match status" value="1"/>
</dbReference>
<evidence type="ECO:0000256" key="1">
    <source>
        <dbReference type="ARBA" id="ARBA00004141"/>
    </source>
</evidence>
<evidence type="ECO:0000256" key="2">
    <source>
        <dbReference type="ARBA" id="ARBA00008526"/>
    </source>
</evidence>
<dbReference type="GO" id="GO:0005524">
    <property type="term" value="F:ATP binding"/>
    <property type="evidence" value="ECO:0007669"/>
    <property type="project" value="UniProtKB-KW"/>
</dbReference>
<keyword evidence="11" id="KW-1185">Reference proteome</keyword>
<dbReference type="Proteomes" id="UP001457282">
    <property type="component" value="Unassembled WGS sequence"/>
</dbReference>
<gene>
    <name evidence="10" type="ORF">M0R45_023232</name>
</gene>
<evidence type="ECO:0000256" key="8">
    <source>
        <dbReference type="SAM" id="Phobius"/>
    </source>
</evidence>
<dbReference type="GO" id="GO:0140359">
    <property type="term" value="F:ABC-type transporter activity"/>
    <property type="evidence" value="ECO:0007669"/>
    <property type="project" value="InterPro"/>
</dbReference>
<dbReference type="SMART" id="SM00382">
    <property type="entry name" value="AAA"/>
    <property type="match status" value="1"/>
</dbReference>
<accession>A0AAW1WQQ4</accession>
<keyword evidence="3 8" id="KW-0812">Transmembrane</keyword>
<feature type="transmembrane region" description="Helical" evidence="8">
    <location>
        <begin position="429"/>
        <end position="446"/>
    </location>
</feature>
<feature type="transmembrane region" description="Helical" evidence="8">
    <location>
        <begin position="538"/>
        <end position="556"/>
    </location>
</feature>
<dbReference type="AlphaFoldDB" id="A0AAW1WQQ4"/>
<keyword evidence="6 8" id="KW-1133">Transmembrane helix</keyword>
<evidence type="ECO:0000256" key="3">
    <source>
        <dbReference type="ARBA" id="ARBA00022692"/>
    </source>
</evidence>
<feature type="domain" description="ABC transporter" evidence="9">
    <location>
        <begin position="620"/>
        <end position="857"/>
    </location>
</feature>
<dbReference type="PANTHER" id="PTHR19229">
    <property type="entry name" value="ATP-BINDING CASSETTE TRANSPORTER SUBFAMILY A ABCA"/>
    <property type="match status" value="1"/>
</dbReference>
<proteinExistence type="inferred from homology"/>
<organism evidence="10 11">
    <name type="scientific">Rubus argutus</name>
    <name type="common">Southern blackberry</name>
    <dbReference type="NCBI Taxonomy" id="59490"/>
    <lineage>
        <taxon>Eukaryota</taxon>
        <taxon>Viridiplantae</taxon>
        <taxon>Streptophyta</taxon>
        <taxon>Embryophyta</taxon>
        <taxon>Tracheophyta</taxon>
        <taxon>Spermatophyta</taxon>
        <taxon>Magnoliopsida</taxon>
        <taxon>eudicotyledons</taxon>
        <taxon>Gunneridae</taxon>
        <taxon>Pentapetalae</taxon>
        <taxon>rosids</taxon>
        <taxon>fabids</taxon>
        <taxon>Rosales</taxon>
        <taxon>Rosaceae</taxon>
        <taxon>Rosoideae</taxon>
        <taxon>Rosoideae incertae sedis</taxon>
        <taxon>Rubus</taxon>
    </lineage>
</organism>
<dbReference type="Pfam" id="PF00005">
    <property type="entry name" value="ABC_tran"/>
    <property type="match status" value="1"/>
</dbReference>
<dbReference type="PROSITE" id="PS50893">
    <property type="entry name" value="ABC_TRANSPORTER_2"/>
    <property type="match status" value="1"/>
</dbReference>
<feature type="transmembrane region" description="Helical" evidence="8">
    <location>
        <begin position="485"/>
        <end position="506"/>
    </location>
</feature>
<keyword evidence="4" id="KW-0547">Nucleotide-binding</keyword>
<dbReference type="EMBL" id="JBEDUW010000005">
    <property type="protein sequence ID" value="KAK9925976.1"/>
    <property type="molecule type" value="Genomic_DNA"/>
</dbReference>
<dbReference type="GO" id="GO:0016020">
    <property type="term" value="C:membrane"/>
    <property type="evidence" value="ECO:0007669"/>
    <property type="project" value="UniProtKB-SubCell"/>
</dbReference>
<dbReference type="SUPFAM" id="SSF52540">
    <property type="entry name" value="P-loop containing nucleoside triphosphate hydrolases"/>
    <property type="match status" value="1"/>
</dbReference>
<dbReference type="InterPro" id="IPR003439">
    <property type="entry name" value="ABC_transporter-like_ATP-bd"/>
</dbReference>
<comment type="caution">
    <text evidence="10">The sequence shown here is derived from an EMBL/GenBank/DDBJ whole genome shotgun (WGS) entry which is preliminary data.</text>
</comment>
<dbReference type="InterPro" id="IPR026082">
    <property type="entry name" value="ABCA"/>
</dbReference>
<dbReference type="InterPro" id="IPR003593">
    <property type="entry name" value="AAA+_ATPase"/>
</dbReference>
<dbReference type="CDD" id="cd03263">
    <property type="entry name" value="ABC_subfamily_A"/>
    <property type="match status" value="1"/>
</dbReference>
<reference evidence="10 11" key="1">
    <citation type="journal article" date="2023" name="G3 (Bethesda)">
        <title>A chromosome-length genome assembly and annotation of blackberry (Rubus argutus, cv. 'Hillquist').</title>
        <authorList>
            <person name="Bruna T."/>
            <person name="Aryal R."/>
            <person name="Dudchenko O."/>
            <person name="Sargent D.J."/>
            <person name="Mead D."/>
            <person name="Buti M."/>
            <person name="Cavallini A."/>
            <person name="Hytonen T."/>
            <person name="Andres J."/>
            <person name="Pham M."/>
            <person name="Weisz D."/>
            <person name="Mascagni F."/>
            <person name="Usai G."/>
            <person name="Natali L."/>
            <person name="Bassil N."/>
            <person name="Fernandez G.E."/>
            <person name="Lomsadze A."/>
            <person name="Armour M."/>
            <person name="Olukolu B."/>
            <person name="Poorten T."/>
            <person name="Britton C."/>
            <person name="Davik J."/>
            <person name="Ashrafi H."/>
            <person name="Aiden E.L."/>
            <person name="Borodovsky M."/>
            <person name="Worthington M."/>
        </authorList>
    </citation>
    <scope>NUCLEOTIDE SEQUENCE [LARGE SCALE GENOMIC DNA]</scope>
    <source>
        <strain evidence="10">PI 553951</strain>
    </source>
</reference>
<feature type="transmembrane region" description="Helical" evidence="8">
    <location>
        <begin position="389"/>
        <end position="417"/>
    </location>
</feature>
<evidence type="ECO:0000313" key="11">
    <source>
        <dbReference type="Proteomes" id="UP001457282"/>
    </source>
</evidence>
<keyword evidence="5" id="KW-0067">ATP-binding</keyword>
<dbReference type="InterPro" id="IPR017871">
    <property type="entry name" value="ABC_transporter-like_CS"/>
</dbReference>
<feature type="transmembrane region" description="Helical" evidence="8">
    <location>
        <begin position="458"/>
        <end position="479"/>
    </location>
</feature>
<sequence>MADISGSPANFWIQSNALLRKSLSFQKRRMCANIALILIPGFFCLLFALLQFFVGDMLMAEGATKMCKSGPVPLTFETAKQAELCPIPSPTEWPPLVQLPENHARAVRRDFFSFKDLPDESCRKNGNICPVTILMTGTNQTLAQRLASNMLPAAGSFPQKSSGNNITYWNKTVVGSEVDLQTTHFVDFAFLNPEAPIFNLQRQCPKEYAIQNATFRVSTNYTTQKAVICVPCLHLWRNSSSDINDELFKGYNKGNSENKVNEILSAYDFSNSDAKSFNVSIWYNSTQGGEEGGEGSFPLMRIPRLVNMASNAYLRFLKGPRTKILFDFVKEMPKSQTIIKVDFASLGGTVFFTWVVLQLFPVVLTSLVYEKQERLRVMMKMHGLGDGPYWMISYAYFLAISTLYIICFVGFGAFVGLKLFSAHDYSLQFTFYFLYVNLQIALAFLLSSMFSDTRAATVVAYIFVFGSGLLGGFFFESIIQDNFKISKVWIILLELYPGFSLYRGLYEFGNYASEAKILDTDGMRWENLNDSMNGMRDVLVIMVCEWAVLLLVSFYLDQVVTCGKSPLFFLPKKSGAALRIPSLTRQGSKGFGDTEKLDVTQEREKVEKLMAEAKYTSHVVICDNIKKVYPGRDGNPEKFAVRGMSLALPQGECFGMLGPSGAGKTSFIEMMIGLEKPTTGTAYVQGLDIVTQMNEIYNCIGVCPQHDLLWATLTGREHLLFYGRLKNLKGSTLTKAVEDSLKNLNLFNGGVADKQAGQYSGGMKRRLSVAISLIGNPIAVYMDEPSTGLDPASRNILWNVIKLAKQGRVIILTTHSMEEAEFLCDRLGIVVDGRLQCLGNPKELKGRYGGTYVFTMTTDSCHEQEVENMVQNLSPNANRVYHLAGTQKFELPKSEVRIADVFQTVEDAKRTFTVYAWGLADTTLEDVFIKVASAPRKLESNVLSRENLIE</sequence>
<dbReference type="InterPro" id="IPR027417">
    <property type="entry name" value="P-loop_NTPase"/>
</dbReference>
<feature type="transmembrane region" description="Helical" evidence="8">
    <location>
        <begin position="343"/>
        <end position="369"/>
    </location>
</feature>
<dbReference type="Pfam" id="PF12698">
    <property type="entry name" value="ABC2_membrane_3"/>
    <property type="match status" value="1"/>
</dbReference>
<name>A0AAW1WQQ4_RUBAR</name>
<evidence type="ECO:0000313" key="10">
    <source>
        <dbReference type="EMBL" id="KAK9925976.1"/>
    </source>
</evidence>
<comment type="similarity">
    <text evidence="2">Belongs to the ABC transporter superfamily. ABCA family. CPR flippase (TC 3.A.1.211) subfamily.</text>
</comment>
<evidence type="ECO:0000256" key="5">
    <source>
        <dbReference type="ARBA" id="ARBA00022840"/>
    </source>
</evidence>
<evidence type="ECO:0000259" key="9">
    <source>
        <dbReference type="PROSITE" id="PS50893"/>
    </source>
</evidence>
<feature type="transmembrane region" description="Helical" evidence="8">
    <location>
        <begin position="30"/>
        <end position="54"/>
    </location>
</feature>
<dbReference type="PROSITE" id="PS00211">
    <property type="entry name" value="ABC_TRANSPORTER_1"/>
    <property type="match status" value="1"/>
</dbReference>